<evidence type="ECO:0000313" key="3">
    <source>
        <dbReference type="EMBL" id="KAK7531966.1"/>
    </source>
</evidence>
<evidence type="ECO:0000313" key="4">
    <source>
        <dbReference type="Proteomes" id="UP001360953"/>
    </source>
</evidence>
<organism evidence="3 4">
    <name type="scientific">Phyllosticta citribraziliensis</name>
    <dbReference type="NCBI Taxonomy" id="989973"/>
    <lineage>
        <taxon>Eukaryota</taxon>
        <taxon>Fungi</taxon>
        <taxon>Dikarya</taxon>
        <taxon>Ascomycota</taxon>
        <taxon>Pezizomycotina</taxon>
        <taxon>Dothideomycetes</taxon>
        <taxon>Dothideomycetes incertae sedis</taxon>
        <taxon>Botryosphaeriales</taxon>
        <taxon>Phyllostictaceae</taxon>
        <taxon>Phyllosticta</taxon>
    </lineage>
</organism>
<keyword evidence="2" id="KW-0732">Signal</keyword>
<evidence type="ECO:0000256" key="2">
    <source>
        <dbReference type="SAM" id="SignalP"/>
    </source>
</evidence>
<dbReference type="GeneID" id="92034216"/>
<dbReference type="RefSeq" id="XP_066651636.1">
    <property type="nucleotide sequence ID" value="XM_066801310.1"/>
</dbReference>
<comment type="caution">
    <text evidence="3">The sequence shown here is derived from an EMBL/GenBank/DDBJ whole genome shotgun (WGS) entry which is preliminary data.</text>
</comment>
<dbReference type="Proteomes" id="UP001360953">
    <property type="component" value="Unassembled WGS sequence"/>
</dbReference>
<name>A0ABR1L9P5_9PEZI</name>
<reference evidence="3 4" key="1">
    <citation type="submission" date="2024-04" db="EMBL/GenBank/DDBJ databases">
        <title>Phyllosticta paracitricarpa is synonymous to the EU quarantine fungus P. citricarpa based on phylogenomic analyses.</title>
        <authorList>
            <consortium name="Lawrence Berkeley National Laboratory"/>
            <person name="Van ingen-buijs V.A."/>
            <person name="Van westerhoven A.C."/>
            <person name="Haridas S."/>
            <person name="Skiadas P."/>
            <person name="Martin F."/>
            <person name="Groenewald J.Z."/>
            <person name="Crous P.W."/>
            <person name="Seidl M.F."/>
        </authorList>
    </citation>
    <scope>NUCLEOTIDE SEQUENCE [LARGE SCALE GENOMIC DNA]</scope>
    <source>
        <strain evidence="3 4">CPC 17464</strain>
    </source>
</reference>
<keyword evidence="4" id="KW-1185">Reference proteome</keyword>
<evidence type="ECO:0008006" key="5">
    <source>
        <dbReference type="Google" id="ProtNLM"/>
    </source>
</evidence>
<gene>
    <name evidence="3" type="ORF">J3D65DRAFT_635357</name>
</gene>
<proteinExistence type="predicted"/>
<protein>
    <recommendedName>
        <fullName evidence="5">Secreted protein</fullName>
    </recommendedName>
</protein>
<sequence>MLFLFSSSLLWSLSAAEPASPNLPTPQQNSSPPTNRGPKEGRSRRRSQTRTGAALEQKSWILWELNPRPFTYSTYDKCCEAKIIPLDQVP</sequence>
<feature type="compositionally biased region" description="Polar residues" evidence="1">
    <location>
        <begin position="25"/>
        <end position="34"/>
    </location>
</feature>
<dbReference type="EMBL" id="JBBPEH010000011">
    <property type="protein sequence ID" value="KAK7531966.1"/>
    <property type="molecule type" value="Genomic_DNA"/>
</dbReference>
<evidence type="ECO:0000256" key="1">
    <source>
        <dbReference type="SAM" id="MobiDB-lite"/>
    </source>
</evidence>
<accession>A0ABR1L9P5</accession>
<feature type="signal peptide" evidence="2">
    <location>
        <begin position="1"/>
        <end position="16"/>
    </location>
</feature>
<feature type="region of interest" description="Disordered" evidence="1">
    <location>
        <begin position="17"/>
        <end position="54"/>
    </location>
</feature>
<feature type="chain" id="PRO_5046149704" description="Secreted protein" evidence="2">
    <location>
        <begin position="17"/>
        <end position="90"/>
    </location>
</feature>